<protein>
    <submittedName>
        <fullName evidence="2">Peptidase inhibitor family I36</fullName>
    </submittedName>
</protein>
<sequence>MRKTLCVLVSVLAALFAVAGTASAAEPGTADYHVAPTGELTVLAWECAAGDLCVWDGAGGTGNRCSWTNADNDWWSTPTVCSWADDRPVKSIYNRGQSTNYLGVNLYSAANYASSSRVLCAWQGTQWEANGTGVKMRSHRWTSSDC</sequence>
<gene>
    <name evidence="2" type="ORF">CLV71_101566</name>
</gene>
<organism evidence="2 3">
    <name type="scientific">Actinophytocola oryzae</name>
    <dbReference type="NCBI Taxonomy" id="502181"/>
    <lineage>
        <taxon>Bacteria</taxon>
        <taxon>Bacillati</taxon>
        <taxon>Actinomycetota</taxon>
        <taxon>Actinomycetes</taxon>
        <taxon>Pseudonocardiales</taxon>
        <taxon>Pseudonocardiaceae</taxon>
    </lineage>
</organism>
<evidence type="ECO:0000313" key="3">
    <source>
        <dbReference type="Proteomes" id="UP000294927"/>
    </source>
</evidence>
<feature type="chain" id="PRO_5020845608" evidence="1">
    <location>
        <begin position="25"/>
        <end position="146"/>
    </location>
</feature>
<reference evidence="2 3" key="1">
    <citation type="submission" date="2019-03" db="EMBL/GenBank/DDBJ databases">
        <title>Genomic Encyclopedia of Archaeal and Bacterial Type Strains, Phase II (KMG-II): from individual species to whole genera.</title>
        <authorList>
            <person name="Goeker M."/>
        </authorList>
    </citation>
    <scope>NUCLEOTIDE SEQUENCE [LARGE SCALE GENOMIC DNA]</scope>
    <source>
        <strain evidence="2 3">DSM 45499</strain>
    </source>
</reference>
<keyword evidence="3" id="KW-1185">Reference proteome</keyword>
<accession>A0A4R7W4Q3</accession>
<evidence type="ECO:0000313" key="2">
    <source>
        <dbReference type="EMBL" id="TDV57693.1"/>
    </source>
</evidence>
<feature type="signal peptide" evidence="1">
    <location>
        <begin position="1"/>
        <end position="24"/>
    </location>
</feature>
<dbReference type="Proteomes" id="UP000294927">
    <property type="component" value="Unassembled WGS sequence"/>
</dbReference>
<proteinExistence type="predicted"/>
<name>A0A4R7W4Q3_9PSEU</name>
<dbReference type="Pfam" id="PF03995">
    <property type="entry name" value="Inhibitor_I36"/>
    <property type="match status" value="1"/>
</dbReference>
<dbReference type="EMBL" id="SOCP01000001">
    <property type="protein sequence ID" value="TDV57693.1"/>
    <property type="molecule type" value="Genomic_DNA"/>
</dbReference>
<keyword evidence="1" id="KW-0732">Signal</keyword>
<dbReference type="AlphaFoldDB" id="A0A4R7W4Q3"/>
<evidence type="ECO:0000256" key="1">
    <source>
        <dbReference type="SAM" id="SignalP"/>
    </source>
</evidence>
<comment type="caution">
    <text evidence="2">The sequence shown here is derived from an EMBL/GenBank/DDBJ whole genome shotgun (WGS) entry which is preliminary data.</text>
</comment>